<dbReference type="GO" id="GO:0008800">
    <property type="term" value="F:beta-lactamase activity"/>
    <property type="evidence" value="ECO:0007669"/>
    <property type="project" value="UniProtKB-EC"/>
</dbReference>
<feature type="domain" description="Beta-lactamase class A catalytic" evidence="1">
    <location>
        <begin position="2"/>
        <end position="210"/>
    </location>
</feature>
<evidence type="ECO:0000259" key="1">
    <source>
        <dbReference type="Pfam" id="PF13354"/>
    </source>
</evidence>
<accession>A0ABU2BS38</accession>
<reference evidence="2 3" key="1">
    <citation type="submission" date="2023-07" db="EMBL/GenBank/DDBJ databases">
        <title>Sequencing the genomes of 1000 actinobacteria strains.</title>
        <authorList>
            <person name="Klenk H.-P."/>
        </authorList>
    </citation>
    <scope>NUCLEOTIDE SEQUENCE [LARGE SCALE GENOMIC DNA]</scope>
    <source>
        <strain evidence="2 3">DSM 19426</strain>
    </source>
</reference>
<name>A0ABU2BS38_9ACTN</name>
<keyword evidence="2" id="KW-0378">Hydrolase</keyword>
<dbReference type="Pfam" id="PF13354">
    <property type="entry name" value="Beta-lactamase2"/>
    <property type="match status" value="1"/>
</dbReference>
<dbReference type="Proteomes" id="UP001183648">
    <property type="component" value="Unassembled WGS sequence"/>
</dbReference>
<gene>
    <name evidence="2" type="ORF">J2S63_000639</name>
</gene>
<dbReference type="PANTHER" id="PTHR35333">
    <property type="entry name" value="BETA-LACTAMASE"/>
    <property type="match status" value="1"/>
</dbReference>
<comment type="caution">
    <text evidence="2">The sequence shown here is derived from an EMBL/GenBank/DDBJ whole genome shotgun (WGS) entry which is preliminary data.</text>
</comment>
<dbReference type="InterPro" id="IPR045155">
    <property type="entry name" value="Beta-lactam_cat"/>
</dbReference>
<dbReference type="InterPro" id="IPR000871">
    <property type="entry name" value="Beta-lactam_class-A"/>
</dbReference>
<protein>
    <submittedName>
        <fullName evidence="2">Beta-lactamase class A</fullName>
        <ecNumber evidence="2">3.5.2.6</ecNumber>
    </submittedName>
</protein>
<dbReference type="EMBL" id="JAVDYG010000001">
    <property type="protein sequence ID" value="MDR7361086.1"/>
    <property type="molecule type" value="Genomic_DNA"/>
</dbReference>
<sequence>MVSVEPDLLLPTASVGKLFLLLELAARLEAGTLSPDQPVDRRSVAPVADSGLWQHLMTDVLPLGDVAQLVGSVSDNWASNALLDLVGIEAVQSRAQSLAPGGSTLLDLVRDRRGPEHPPTLSLGCASDWLALMSALATGDGLGRATSLRVLEWLRHGLDLSMVPSGFGLDPLAHADPDGGLRVFSKTGTSDGVRADVGVVMGSHDTWAYAAIASWDPAEGDRRDEVLATMRELGELVRREVSSSG</sequence>
<evidence type="ECO:0000313" key="2">
    <source>
        <dbReference type="EMBL" id="MDR7361086.1"/>
    </source>
</evidence>
<keyword evidence="3" id="KW-1185">Reference proteome</keyword>
<organism evidence="2 3">
    <name type="scientific">Nocardioides marmoribigeumensis</name>
    <dbReference type="NCBI Taxonomy" id="433649"/>
    <lineage>
        <taxon>Bacteria</taxon>
        <taxon>Bacillati</taxon>
        <taxon>Actinomycetota</taxon>
        <taxon>Actinomycetes</taxon>
        <taxon>Propionibacteriales</taxon>
        <taxon>Nocardioidaceae</taxon>
        <taxon>Nocardioides</taxon>
    </lineage>
</organism>
<dbReference type="EC" id="3.5.2.6" evidence="2"/>
<dbReference type="SUPFAM" id="SSF56601">
    <property type="entry name" value="beta-lactamase/transpeptidase-like"/>
    <property type="match status" value="1"/>
</dbReference>
<proteinExistence type="predicted"/>
<evidence type="ECO:0000313" key="3">
    <source>
        <dbReference type="Proteomes" id="UP001183648"/>
    </source>
</evidence>
<dbReference type="PANTHER" id="PTHR35333:SF3">
    <property type="entry name" value="BETA-LACTAMASE-TYPE TRANSPEPTIDASE FOLD CONTAINING PROTEIN"/>
    <property type="match status" value="1"/>
</dbReference>
<dbReference type="Gene3D" id="3.40.710.10">
    <property type="entry name" value="DD-peptidase/beta-lactamase superfamily"/>
    <property type="match status" value="1"/>
</dbReference>
<dbReference type="InterPro" id="IPR012338">
    <property type="entry name" value="Beta-lactam/transpept-like"/>
</dbReference>